<dbReference type="InterPro" id="IPR003594">
    <property type="entry name" value="HATPase_dom"/>
</dbReference>
<evidence type="ECO:0000259" key="5">
    <source>
        <dbReference type="PROSITE" id="PS50109"/>
    </source>
</evidence>
<dbReference type="InterPro" id="IPR036097">
    <property type="entry name" value="HisK_dim/P_sf"/>
</dbReference>
<dbReference type="Pfam" id="PF25323">
    <property type="entry name" value="6TM_PilS"/>
    <property type="match status" value="1"/>
</dbReference>
<dbReference type="RefSeq" id="WP_009501583.1">
    <property type="nucleotide sequence ID" value="NZ_ANIN01000002.1"/>
</dbReference>
<evidence type="ECO:0000313" key="7">
    <source>
        <dbReference type="Proteomes" id="UP000023795"/>
    </source>
</evidence>
<dbReference type="eggNOG" id="COG2205">
    <property type="taxonomic scope" value="Bacteria"/>
</dbReference>
<keyword evidence="4" id="KW-0472">Membrane</keyword>
<dbReference type="PROSITE" id="PS50109">
    <property type="entry name" value="HIS_KIN"/>
    <property type="match status" value="1"/>
</dbReference>
<dbReference type="InterPro" id="IPR036890">
    <property type="entry name" value="HATPase_C_sf"/>
</dbReference>
<protein>
    <recommendedName>
        <fullName evidence="2">histidine kinase</fullName>
        <ecNumber evidence="2">2.7.13.3</ecNumber>
    </recommendedName>
</protein>
<dbReference type="Proteomes" id="UP000023795">
    <property type="component" value="Unassembled WGS sequence"/>
</dbReference>
<dbReference type="Pfam" id="PF02518">
    <property type="entry name" value="HATPase_c"/>
    <property type="match status" value="1"/>
</dbReference>
<feature type="domain" description="Histidine kinase" evidence="5">
    <location>
        <begin position="327"/>
        <end position="529"/>
    </location>
</feature>
<dbReference type="SUPFAM" id="SSF47384">
    <property type="entry name" value="Homodimeric domain of signal transducing histidine kinase"/>
    <property type="match status" value="1"/>
</dbReference>
<dbReference type="InterPro" id="IPR004358">
    <property type="entry name" value="Sig_transdc_His_kin-like_C"/>
</dbReference>
<sequence>MITNPIFLSIFNNELQKNKTKRLGMIYNFYRVIIALFFSLNFIIAVKKSNQDLLVIMNLLPTFGYLLFAIGIVLVYHFYPRNLLLMFGLMIDFIALSIMLYFSGGSDLQIILLFFVQVASSFMLVSSHQATLLTLFAISLVMYQQFYQPLKGDLNYSLLNEIGLMTASFIIVAYLSDSLSKRVKQIEALSERQITEVNVVNSINKKIVQIIEQGVMVVSHDLEVLIANDNFIKQLQLPSNIENFSLTNISTELANLIKPYIKEHEETLIFRQHKHETNKNIQIFTDYRLRITQLEKNLALILVEDLRREQAHAQQLKLASLGQLTASIAHEIRNPLASISYASEMLIEDAHDTNSPLSDDNLELYQTIFQQTIRVNKIIEDVLKLSRQKKPNQIYIEPKTWLPVFLKENFIDQDIELHCHTDNGFLFDNYQLEQVLVNLIKNGLRFSKKLHAHAFVDLDVYDAGKFIHLDVIDLGAGVAENHIQDLFNPFFTTDNDGTGLGLYLSQAFCQANHADLEYVIEHEHTCFRIICNKKFIRSVFK</sequence>
<dbReference type="SUPFAM" id="SSF55874">
    <property type="entry name" value="ATPase domain of HSP90 chaperone/DNA topoisomerase II/histidine kinase"/>
    <property type="match status" value="1"/>
</dbReference>
<evidence type="ECO:0000256" key="1">
    <source>
        <dbReference type="ARBA" id="ARBA00000085"/>
    </source>
</evidence>
<feature type="transmembrane region" description="Helical" evidence="4">
    <location>
        <begin position="156"/>
        <end position="175"/>
    </location>
</feature>
<feature type="transmembrane region" description="Helical" evidence="4">
    <location>
        <begin position="29"/>
        <end position="47"/>
    </location>
</feature>
<keyword evidence="7" id="KW-1185">Reference proteome</keyword>
<dbReference type="PANTHER" id="PTHR43065">
    <property type="entry name" value="SENSOR HISTIDINE KINASE"/>
    <property type="match status" value="1"/>
</dbReference>
<evidence type="ECO:0000256" key="2">
    <source>
        <dbReference type="ARBA" id="ARBA00012438"/>
    </source>
</evidence>
<keyword evidence="4" id="KW-1133">Transmembrane helix</keyword>
<organism evidence="6 7">
    <name type="scientific">Moraxella macacae 0408225</name>
    <dbReference type="NCBI Taxonomy" id="1230338"/>
    <lineage>
        <taxon>Bacteria</taxon>
        <taxon>Pseudomonadati</taxon>
        <taxon>Pseudomonadota</taxon>
        <taxon>Gammaproteobacteria</taxon>
        <taxon>Moraxellales</taxon>
        <taxon>Moraxellaceae</taxon>
        <taxon>Moraxella</taxon>
    </lineage>
</organism>
<proteinExistence type="predicted"/>
<keyword evidence="3" id="KW-0597">Phosphoprotein</keyword>
<dbReference type="STRING" id="1230338.MOMA_05906"/>
<comment type="caution">
    <text evidence="6">The sequence shown here is derived from an EMBL/GenBank/DDBJ whole genome shotgun (WGS) entry which is preliminary data.</text>
</comment>
<dbReference type="PANTHER" id="PTHR43065:SF52">
    <property type="entry name" value="SENSOR PROTEIN KINASE PILS"/>
    <property type="match status" value="1"/>
</dbReference>
<dbReference type="AlphaFoldDB" id="L2F5N9"/>
<name>L2F5N9_9GAMM</name>
<keyword evidence="6" id="KW-0808">Transferase</keyword>
<evidence type="ECO:0000313" key="6">
    <source>
        <dbReference type="EMBL" id="ELA08071.1"/>
    </source>
</evidence>
<dbReference type="Gene3D" id="1.10.287.130">
    <property type="match status" value="1"/>
</dbReference>
<dbReference type="EC" id="2.7.13.3" evidence="2"/>
<reference evidence="6 7" key="1">
    <citation type="journal article" date="2013" name="Genome Announc.">
        <title>Genome Sequence of Moraxella macacae 0408225, a Novel Bacterial Species Isolated from a Cynomolgus Macaque with Epistaxis.</title>
        <authorList>
            <person name="Ladner J.T."/>
            <person name="Whitehouse C.A."/>
            <person name="Koroleva G.I."/>
            <person name="Palacios G.F."/>
        </authorList>
    </citation>
    <scope>NUCLEOTIDE SEQUENCE [LARGE SCALE GENOMIC DNA]</scope>
    <source>
        <strain evidence="6 7">0408225</strain>
    </source>
</reference>
<dbReference type="OrthoDB" id="9815750at2"/>
<dbReference type="Pfam" id="PF00512">
    <property type="entry name" value="HisKA"/>
    <property type="match status" value="1"/>
</dbReference>
<dbReference type="CDD" id="cd00082">
    <property type="entry name" value="HisKA"/>
    <property type="match status" value="1"/>
</dbReference>
<dbReference type="EMBL" id="ANIN01000002">
    <property type="protein sequence ID" value="ELA08071.1"/>
    <property type="molecule type" value="Genomic_DNA"/>
</dbReference>
<keyword evidence="6" id="KW-0418">Kinase</keyword>
<dbReference type="InterPro" id="IPR003661">
    <property type="entry name" value="HisK_dim/P_dom"/>
</dbReference>
<dbReference type="InterPro" id="IPR005467">
    <property type="entry name" value="His_kinase_dom"/>
</dbReference>
<keyword evidence="4" id="KW-0812">Transmembrane</keyword>
<dbReference type="PATRIC" id="fig|1230338.3.peg.1257"/>
<evidence type="ECO:0000256" key="4">
    <source>
        <dbReference type="SAM" id="Phobius"/>
    </source>
</evidence>
<dbReference type="SMART" id="SM00388">
    <property type="entry name" value="HisKA"/>
    <property type="match status" value="1"/>
</dbReference>
<dbReference type="Gene3D" id="3.30.565.10">
    <property type="entry name" value="Histidine kinase-like ATPase, C-terminal domain"/>
    <property type="match status" value="1"/>
</dbReference>
<accession>L2F5N9</accession>
<dbReference type="GO" id="GO:0000155">
    <property type="term" value="F:phosphorelay sensor kinase activity"/>
    <property type="evidence" value="ECO:0007669"/>
    <property type="project" value="InterPro"/>
</dbReference>
<dbReference type="PRINTS" id="PR00344">
    <property type="entry name" value="BCTRLSENSOR"/>
</dbReference>
<comment type="catalytic activity">
    <reaction evidence="1">
        <text>ATP + protein L-histidine = ADP + protein N-phospho-L-histidine.</text>
        <dbReference type="EC" id="2.7.13.3"/>
    </reaction>
</comment>
<feature type="transmembrane region" description="Helical" evidence="4">
    <location>
        <begin position="53"/>
        <end position="76"/>
    </location>
</feature>
<dbReference type="SMART" id="SM00387">
    <property type="entry name" value="HATPase_c"/>
    <property type="match status" value="1"/>
</dbReference>
<evidence type="ECO:0000256" key="3">
    <source>
        <dbReference type="ARBA" id="ARBA00022553"/>
    </source>
</evidence>
<gene>
    <name evidence="6" type="ORF">MOMA_05906</name>
</gene>
<feature type="transmembrane region" description="Helical" evidence="4">
    <location>
        <begin position="83"/>
        <end position="102"/>
    </location>
</feature>